<organism evidence="2 3">
    <name type="scientific">Nonomuraea muscovyensis</name>
    <dbReference type="NCBI Taxonomy" id="1124761"/>
    <lineage>
        <taxon>Bacteria</taxon>
        <taxon>Bacillati</taxon>
        <taxon>Actinomycetota</taxon>
        <taxon>Actinomycetes</taxon>
        <taxon>Streptosporangiales</taxon>
        <taxon>Streptosporangiaceae</taxon>
        <taxon>Nonomuraea</taxon>
    </lineage>
</organism>
<comment type="caution">
    <text evidence="2">The sequence shown here is derived from an EMBL/GenBank/DDBJ whole genome shotgun (WGS) entry which is preliminary data.</text>
</comment>
<evidence type="ECO:0000256" key="1">
    <source>
        <dbReference type="SAM" id="MobiDB-lite"/>
    </source>
</evidence>
<dbReference type="EMBL" id="JACHJB010000002">
    <property type="protein sequence ID" value="MBB6347546.1"/>
    <property type="molecule type" value="Genomic_DNA"/>
</dbReference>
<proteinExistence type="predicted"/>
<sequence>MGGRKPCPVARDRPARPAAHATENRHRPYGPAPSARRATAPRCQGHGDAAWAAAALLPLSAVSAPPTTWGPHHAPGGKATAAGRLQAGALDTSSIPPVVIIRVTGTLRDRTRGPSCALAVFRLTYRAGDGSLPFTRKTVRTCSSRAAKNFAFTRARVFLVELKVCAETGRTPSDTCLYAGTWKQLYASS</sequence>
<name>A0A7X0C5M3_9ACTN</name>
<evidence type="ECO:0000313" key="3">
    <source>
        <dbReference type="Proteomes" id="UP000583800"/>
    </source>
</evidence>
<feature type="region of interest" description="Disordered" evidence="1">
    <location>
        <begin position="1"/>
        <end position="44"/>
    </location>
</feature>
<protein>
    <submittedName>
        <fullName evidence="2">Uncharacterized protein</fullName>
    </submittedName>
</protein>
<gene>
    <name evidence="2" type="ORF">FHU36_004091</name>
</gene>
<accession>A0A7X0C5M3</accession>
<reference evidence="2 3" key="1">
    <citation type="submission" date="2020-08" db="EMBL/GenBank/DDBJ databases">
        <title>Sequencing the genomes of 1000 actinobacteria strains.</title>
        <authorList>
            <person name="Klenk H.-P."/>
        </authorList>
    </citation>
    <scope>NUCLEOTIDE SEQUENCE [LARGE SCALE GENOMIC DNA]</scope>
    <source>
        <strain evidence="2 3">DSM 45913</strain>
    </source>
</reference>
<feature type="compositionally biased region" description="Low complexity" evidence="1">
    <location>
        <begin position="32"/>
        <end position="42"/>
    </location>
</feature>
<dbReference type="Proteomes" id="UP000583800">
    <property type="component" value="Unassembled WGS sequence"/>
</dbReference>
<keyword evidence="3" id="KW-1185">Reference proteome</keyword>
<evidence type="ECO:0000313" key="2">
    <source>
        <dbReference type="EMBL" id="MBB6347546.1"/>
    </source>
</evidence>
<dbReference type="AlphaFoldDB" id="A0A7X0C5M3"/>
<dbReference type="RefSeq" id="WP_185085473.1">
    <property type="nucleotide sequence ID" value="NZ_JACHJB010000002.1"/>
</dbReference>